<dbReference type="SMART" id="SM00388">
    <property type="entry name" value="HisKA"/>
    <property type="match status" value="1"/>
</dbReference>
<dbReference type="EMBL" id="SNRY01001609">
    <property type="protein sequence ID" value="KAA6329696.1"/>
    <property type="molecule type" value="Genomic_DNA"/>
</dbReference>
<evidence type="ECO:0000256" key="11">
    <source>
        <dbReference type="ARBA" id="ARBA00023163"/>
    </source>
</evidence>
<dbReference type="InterPro" id="IPR003594">
    <property type="entry name" value="HATPase_dom"/>
</dbReference>
<dbReference type="PROSITE" id="PS50109">
    <property type="entry name" value="HIS_KIN"/>
    <property type="match status" value="1"/>
</dbReference>
<dbReference type="InterPro" id="IPR013783">
    <property type="entry name" value="Ig-like_fold"/>
</dbReference>
<organism evidence="16">
    <name type="scientific">termite gut metagenome</name>
    <dbReference type="NCBI Taxonomy" id="433724"/>
    <lineage>
        <taxon>unclassified sequences</taxon>
        <taxon>metagenomes</taxon>
        <taxon>organismal metagenomes</taxon>
    </lineage>
</organism>
<dbReference type="InterPro" id="IPR011006">
    <property type="entry name" value="CheY-like_superfamily"/>
</dbReference>
<keyword evidence="12" id="KW-1133">Transmembrane helix</keyword>
<dbReference type="Gene3D" id="1.10.10.60">
    <property type="entry name" value="Homeodomain-like"/>
    <property type="match status" value="1"/>
</dbReference>
<evidence type="ECO:0000256" key="7">
    <source>
        <dbReference type="ARBA" id="ARBA00022840"/>
    </source>
</evidence>
<proteinExistence type="predicted"/>
<dbReference type="SUPFAM" id="SSF46689">
    <property type="entry name" value="Homeodomain-like"/>
    <property type="match status" value="1"/>
</dbReference>
<dbReference type="Gene3D" id="2.60.40.10">
    <property type="entry name" value="Immunoglobulins"/>
    <property type="match status" value="1"/>
</dbReference>
<dbReference type="GO" id="GO:0000155">
    <property type="term" value="F:phosphorelay sensor kinase activity"/>
    <property type="evidence" value="ECO:0007669"/>
    <property type="project" value="InterPro"/>
</dbReference>
<evidence type="ECO:0000256" key="5">
    <source>
        <dbReference type="ARBA" id="ARBA00022741"/>
    </source>
</evidence>
<dbReference type="GO" id="GO:0003700">
    <property type="term" value="F:DNA-binding transcription factor activity"/>
    <property type="evidence" value="ECO:0007669"/>
    <property type="project" value="InterPro"/>
</dbReference>
<dbReference type="PANTHER" id="PTHR43547">
    <property type="entry name" value="TWO-COMPONENT HISTIDINE KINASE"/>
    <property type="match status" value="1"/>
</dbReference>
<feature type="transmembrane region" description="Helical" evidence="12">
    <location>
        <begin position="789"/>
        <end position="810"/>
    </location>
</feature>
<dbReference type="InterPro" id="IPR011123">
    <property type="entry name" value="Y_Y_Y"/>
</dbReference>
<dbReference type="Pfam" id="PF02518">
    <property type="entry name" value="HATPase_c"/>
    <property type="match status" value="1"/>
</dbReference>
<keyword evidence="9" id="KW-0805">Transcription regulation</keyword>
<dbReference type="InterPro" id="IPR003661">
    <property type="entry name" value="HisK_dim/P_dom"/>
</dbReference>
<dbReference type="InterPro" id="IPR011110">
    <property type="entry name" value="Reg_prop"/>
</dbReference>
<dbReference type="Gene3D" id="1.10.287.130">
    <property type="match status" value="1"/>
</dbReference>
<dbReference type="CDD" id="cd00075">
    <property type="entry name" value="HATPase"/>
    <property type="match status" value="1"/>
</dbReference>
<evidence type="ECO:0000256" key="12">
    <source>
        <dbReference type="SAM" id="Phobius"/>
    </source>
</evidence>
<dbReference type="GO" id="GO:0005524">
    <property type="term" value="F:ATP binding"/>
    <property type="evidence" value="ECO:0007669"/>
    <property type="project" value="UniProtKB-KW"/>
</dbReference>
<dbReference type="SUPFAM" id="SSF55874">
    <property type="entry name" value="ATPase domain of HSP90 chaperone/DNA topoisomerase II/histidine kinase"/>
    <property type="match status" value="1"/>
</dbReference>
<comment type="catalytic activity">
    <reaction evidence="1">
        <text>ATP + protein L-histidine = ADP + protein N-phospho-L-histidine.</text>
        <dbReference type="EC" id="2.7.13.3"/>
    </reaction>
</comment>
<reference evidence="16" key="1">
    <citation type="submission" date="2019-03" db="EMBL/GenBank/DDBJ databases">
        <title>Single cell metagenomics reveals metabolic interactions within the superorganism composed of flagellate Streblomastix strix and complex community of Bacteroidetes bacteria on its surface.</title>
        <authorList>
            <person name="Treitli S.C."/>
            <person name="Kolisko M."/>
            <person name="Husnik F."/>
            <person name="Keeling P."/>
            <person name="Hampl V."/>
        </authorList>
    </citation>
    <scope>NUCLEOTIDE SEQUENCE</scope>
    <source>
        <strain evidence="16">STM</strain>
    </source>
</reference>
<keyword evidence="7" id="KW-0067">ATP-binding</keyword>
<evidence type="ECO:0000259" key="14">
    <source>
        <dbReference type="PROSITE" id="PS50109"/>
    </source>
</evidence>
<dbReference type="SUPFAM" id="SSF50998">
    <property type="entry name" value="Quinoprotein alcohol dehydrogenase-like"/>
    <property type="match status" value="1"/>
</dbReference>
<dbReference type="Pfam" id="PF12833">
    <property type="entry name" value="HTH_18"/>
    <property type="match status" value="1"/>
</dbReference>
<feature type="domain" description="Histidine kinase" evidence="14">
    <location>
        <begin position="847"/>
        <end position="1063"/>
    </location>
</feature>
<keyword evidence="12" id="KW-0812">Transmembrane</keyword>
<evidence type="ECO:0000259" key="15">
    <source>
        <dbReference type="PROSITE" id="PS50110"/>
    </source>
</evidence>
<dbReference type="PROSITE" id="PS01124">
    <property type="entry name" value="HTH_ARAC_FAMILY_2"/>
    <property type="match status" value="1"/>
</dbReference>
<evidence type="ECO:0000256" key="10">
    <source>
        <dbReference type="ARBA" id="ARBA00023125"/>
    </source>
</evidence>
<dbReference type="SUPFAM" id="SSF47384">
    <property type="entry name" value="Homodimeric domain of signal transducing histidine kinase"/>
    <property type="match status" value="1"/>
</dbReference>
<keyword evidence="4 16" id="KW-0808">Transferase</keyword>
<dbReference type="CDD" id="cd17574">
    <property type="entry name" value="REC_OmpR"/>
    <property type="match status" value="1"/>
</dbReference>
<dbReference type="SMART" id="SM00448">
    <property type="entry name" value="REC"/>
    <property type="match status" value="1"/>
</dbReference>
<dbReference type="EC" id="2.7.13.3" evidence="2"/>
<dbReference type="SUPFAM" id="SSF52172">
    <property type="entry name" value="CheY-like"/>
    <property type="match status" value="1"/>
</dbReference>
<protein>
    <recommendedName>
        <fullName evidence="2">histidine kinase</fullName>
        <ecNumber evidence="2">2.7.13.3</ecNumber>
    </recommendedName>
</protein>
<keyword evidence="11" id="KW-0804">Transcription</keyword>
<dbReference type="InterPro" id="IPR011047">
    <property type="entry name" value="Quinoprotein_ADH-like_sf"/>
</dbReference>
<keyword evidence="5" id="KW-0547">Nucleotide-binding</keyword>
<evidence type="ECO:0000256" key="6">
    <source>
        <dbReference type="ARBA" id="ARBA00022777"/>
    </source>
</evidence>
<dbReference type="InterPro" id="IPR018062">
    <property type="entry name" value="HTH_AraC-typ_CS"/>
</dbReference>
<dbReference type="InterPro" id="IPR009057">
    <property type="entry name" value="Homeodomain-like_sf"/>
</dbReference>
<dbReference type="InterPro" id="IPR018060">
    <property type="entry name" value="HTH_AraC"/>
</dbReference>
<evidence type="ECO:0000256" key="3">
    <source>
        <dbReference type="ARBA" id="ARBA00022553"/>
    </source>
</evidence>
<gene>
    <name evidence="16" type="ORF">EZS27_021525</name>
</gene>
<feature type="domain" description="Response regulatory" evidence="15">
    <location>
        <begin position="1106"/>
        <end position="1221"/>
    </location>
</feature>
<evidence type="ECO:0000256" key="9">
    <source>
        <dbReference type="ARBA" id="ARBA00023015"/>
    </source>
</evidence>
<dbReference type="Pfam" id="PF07494">
    <property type="entry name" value="Reg_prop"/>
    <property type="match status" value="5"/>
</dbReference>
<evidence type="ECO:0000259" key="13">
    <source>
        <dbReference type="PROSITE" id="PS01124"/>
    </source>
</evidence>
<dbReference type="PROSITE" id="PS50110">
    <property type="entry name" value="RESPONSE_REGULATORY"/>
    <property type="match status" value="1"/>
</dbReference>
<evidence type="ECO:0000256" key="1">
    <source>
        <dbReference type="ARBA" id="ARBA00000085"/>
    </source>
</evidence>
<keyword evidence="6 16" id="KW-0418">Kinase</keyword>
<dbReference type="SMART" id="SM00387">
    <property type="entry name" value="HATPase_c"/>
    <property type="match status" value="1"/>
</dbReference>
<keyword evidence="10" id="KW-0238">DNA-binding</keyword>
<dbReference type="SMART" id="SM00342">
    <property type="entry name" value="HTH_ARAC"/>
    <property type="match status" value="1"/>
</dbReference>
<keyword evidence="3" id="KW-0597">Phosphoprotein</keyword>
<sequence length="1355" mass="155260">MKKNFLFALISCWFLSSFVYAKYTQHPKFLHIGIEDGLCNGSITSIAQDSLGFIWFGTKYGLDRYDGANFKLYSSEQNNLPGNDISVLHIDSKNRFWIGTIGEGLFLYNPLNDSFERILLDDSNREFAYTEVHALLDGKEDLLWIATEVGLYSYNTISKKAKHYRQKSSRSDESGRNDIRAMAEAPDEKIWLGTFGAGLCVFDTKSWTFKDFNTSDFSGLTINSDYINTLFVDKNDRLLIGTNENGLKQIDFQKKKVVNYLDGTIYNGHAIIRCIWQDKRGGLWIGTDGIGILHIEKPGRESPVIQNYRSNQKMPNSLSSNTINTFFWDHQSNLWIGTAKRGINLIKKEPDGIEYYYSDGKGENKLPILSVFHDKRGLWMGTDGEGMTLLDFENKTTLFNKMSLNGYVGDFVQCIKLSINGSFWIGTYTHGLYLFDSHTRKISNFNRKPGSKCSLPHNDVRDFVALPSGDLWIATWGGGLVFFDSKAGTIKVYKHEQGNPNSLGSNNILALYPDEHGQLWLATYGGGLTLFDSKTEKFKNFKSEDYPGLISNFIFALLPEDKHTLWMGTKEGLCRLNLHSLQFETIPIDADYPSKTIVSLLKDNNGNIWAGTRKGILRLQERNTRAEYLPGIYDNFSINSAYMDEAGKLYFGGDERVVAFLPTQICFDSYKLPFYLTDFLLFNKPVPIGPKSVLKHQICYEKKVVLKHNQSVITIGYAALDFPFSQNTNYEVMLEGLEKEWRNVGNQNTTTFTNLSPGKYTFKMRPVGDLLTYNKTIPAQLDIYVLPPFWLTLWAYLIYALLLAAVFYLFRRYTLNWVGIRNELKLEKIKREQEEQMHQMKQRFFINISHDIRTPLTLIAGSVNKLFNRGNIELLGQKQLMTIKANTNRLLNLTEELLNYRKLETGNVTLQVSYENLVEFVKEIYICYSQFAINKKIEYELTHSHPDIYVWIDKIQLEKAISNLISNAFKFTPEGGKIKVEVNLDTTGQVIIRVADTGKGIAPEKIEHIFDRFYQAEKNTQSAGFGIGLSITREIVLLHGGKVNVSSEVGRGSEFSITFQNGKNHFENAEFIDSPLTDRLLSEHFIRDDHNGVPESIPEQEVKEYSVLIVDDNVQIRDYLSELLFPRYQVYDASNGQEALEIAIELIPDLVVSDVMMPVMDGITFCHKLKNDMRISHIPVILLTARTLVDSIIEGFEIGADEYLTKPFDERILLARINNILYCRQEIRKRVRQEMILNPQEISLNTQDGIFLSKLVGYIEKHIDELDFNIMQMATEMAMSHSNLYKKVKALTGMTVIGFVKDFRLKRAAQLLTQDALYITEIAYMIGYSERHHFSKDFKKKFNLSPKEYMEKNKK</sequence>
<dbReference type="PANTHER" id="PTHR43547:SF2">
    <property type="entry name" value="HYBRID SIGNAL TRANSDUCTION HISTIDINE KINASE C"/>
    <property type="match status" value="1"/>
</dbReference>
<dbReference type="Gene3D" id="3.30.565.10">
    <property type="entry name" value="Histidine kinase-like ATPase, C-terminal domain"/>
    <property type="match status" value="1"/>
</dbReference>
<evidence type="ECO:0000256" key="2">
    <source>
        <dbReference type="ARBA" id="ARBA00012438"/>
    </source>
</evidence>
<dbReference type="InterPro" id="IPR036097">
    <property type="entry name" value="HisK_dim/P_sf"/>
</dbReference>
<dbReference type="InterPro" id="IPR004358">
    <property type="entry name" value="Sig_transdc_His_kin-like_C"/>
</dbReference>
<dbReference type="InterPro" id="IPR036890">
    <property type="entry name" value="HATPase_C_sf"/>
</dbReference>
<dbReference type="SUPFAM" id="SSF63829">
    <property type="entry name" value="Calcium-dependent phosphotriesterase"/>
    <property type="match status" value="1"/>
</dbReference>
<evidence type="ECO:0000313" key="16">
    <source>
        <dbReference type="EMBL" id="KAA6329696.1"/>
    </source>
</evidence>
<keyword evidence="8" id="KW-0902">Two-component regulatory system</keyword>
<dbReference type="InterPro" id="IPR015943">
    <property type="entry name" value="WD40/YVTN_repeat-like_dom_sf"/>
</dbReference>
<comment type="caution">
    <text evidence="16">The sequence shown here is derived from an EMBL/GenBank/DDBJ whole genome shotgun (WGS) entry which is preliminary data.</text>
</comment>
<evidence type="ECO:0000256" key="8">
    <source>
        <dbReference type="ARBA" id="ARBA00023012"/>
    </source>
</evidence>
<evidence type="ECO:0000256" key="4">
    <source>
        <dbReference type="ARBA" id="ARBA00022679"/>
    </source>
</evidence>
<accession>A0A5J4R6W7</accession>
<keyword evidence="12" id="KW-0472">Membrane</keyword>
<dbReference type="InterPro" id="IPR005467">
    <property type="entry name" value="His_kinase_dom"/>
</dbReference>
<dbReference type="PROSITE" id="PS00041">
    <property type="entry name" value="HTH_ARAC_FAMILY_1"/>
    <property type="match status" value="1"/>
</dbReference>
<dbReference type="PRINTS" id="PR00344">
    <property type="entry name" value="BCTRLSENSOR"/>
</dbReference>
<dbReference type="CDD" id="cd00082">
    <property type="entry name" value="HisKA"/>
    <property type="match status" value="1"/>
</dbReference>
<dbReference type="InterPro" id="IPR001789">
    <property type="entry name" value="Sig_transdc_resp-reg_receiver"/>
</dbReference>
<dbReference type="FunFam" id="3.30.565.10:FF:000037">
    <property type="entry name" value="Hybrid sensor histidine kinase/response regulator"/>
    <property type="match status" value="1"/>
</dbReference>
<dbReference type="GO" id="GO:0043565">
    <property type="term" value="F:sequence-specific DNA binding"/>
    <property type="evidence" value="ECO:0007669"/>
    <property type="project" value="InterPro"/>
</dbReference>
<dbReference type="Gene3D" id="2.130.10.10">
    <property type="entry name" value="YVTN repeat-like/Quinoprotein amine dehydrogenase"/>
    <property type="match status" value="3"/>
</dbReference>
<dbReference type="Pfam" id="PF00512">
    <property type="entry name" value="HisKA"/>
    <property type="match status" value="1"/>
</dbReference>
<name>A0A5J4R6W7_9ZZZZ</name>
<dbReference type="Gene3D" id="3.40.50.2300">
    <property type="match status" value="1"/>
</dbReference>
<dbReference type="Pfam" id="PF00072">
    <property type="entry name" value="Response_reg"/>
    <property type="match status" value="1"/>
</dbReference>
<feature type="domain" description="HTH araC/xylS-type" evidence="13">
    <location>
        <begin position="1253"/>
        <end position="1352"/>
    </location>
</feature>
<dbReference type="Pfam" id="PF07495">
    <property type="entry name" value="Y_Y_Y"/>
    <property type="match status" value="1"/>
</dbReference>